<comment type="similarity">
    <text evidence="2 10">Belongs to the binding-protein-dependent transport system permease family. CysTW subfamily.</text>
</comment>
<sequence>MTMHLPGRPSPRPTDREGSPPVPSPAEITGAQLSVTPSIARSRRFGNAGDRVWATVLVALGGAVLLIAGVIVWSLFGLSRPLAGLISIPRFLAGQDWDPVASSFGALPFIYGTLVTSAVAMVVALPVSVGLAVFMVEFAPARARPIVSFLVETLAAIPSVVYGLWGLFVLVPWLRGSLEPALVHTLGFLPLFKGPSVGLGYLGAGLILAVMILPTISSVTTEVLKTVPPPLREGALALGATRWEAIRMAILPYARGGIMGAALLGLGRALGETMAVTMVIGNSPEIHASLLAPGYSLPSVIANEFAEAASPEHLAALAGLGLVLFGLSIVLNAVARLLVHRVQGSAGRIA</sequence>
<comment type="subcellular location">
    <subcellularLocation>
        <location evidence="1 9">Cell membrane</location>
        <topology evidence="1 9">Multi-pass membrane protein</topology>
    </subcellularLocation>
</comment>
<dbReference type="CDD" id="cd06261">
    <property type="entry name" value="TM_PBP2"/>
    <property type="match status" value="1"/>
</dbReference>
<keyword evidence="6 9" id="KW-0812">Transmembrane</keyword>
<keyword evidence="14" id="KW-1185">Reference proteome</keyword>
<dbReference type="InterPro" id="IPR000515">
    <property type="entry name" value="MetI-like"/>
</dbReference>
<evidence type="ECO:0000256" key="8">
    <source>
        <dbReference type="ARBA" id="ARBA00023136"/>
    </source>
</evidence>
<dbReference type="NCBIfam" id="TIGR02138">
    <property type="entry name" value="phosphate_pstC"/>
    <property type="match status" value="1"/>
</dbReference>
<evidence type="ECO:0000259" key="12">
    <source>
        <dbReference type="PROSITE" id="PS50928"/>
    </source>
</evidence>
<dbReference type="PANTHER" id="PTHR30425">
    <property type="entry name" value="PHOSPHATE TRANSPORT SYSTEM PERMEASE PROTEIN PST"/>
    <property type="match status" value="1"/>
</dbReference>
<reference evidence="14" key="1">
    <citation type="journal article" date="2022" name="Int. J. Syst. Evol. Microbiol.">
        <title>Anaeromyxobacter oryzae sp. nov., Anaeromyxobacter diazotrophicus sp. nov. and Anaeromyxobacter paludicola sp. nov., isolated from paddy soils.</title>
        <authorList>
            <person name="Itoh H."/>
            <person name="Xu Z."/>
            <person name="Mise K."/>
            <person name="Masuda Y."/>
            <person name="Ushijima N."/>
            <person name="Hayakawa C."/>
            <person name="Shiratori Y."/>
            <person name="Senoo K."/>
        </authorList>
    </citation>
    <scope>NUCLEOTIDE SEQUENCE [LARGE SCALE GENOMIC DNA]</scope>
    <source>
        <strain evidence="14">Red232</strain>
    </source>
</reference>
<evidence type="ECO:0000256" key="3">
    <source>
        <dbReference type="ARBA" id="ARBA00022448"/>
    </source>
</evidence>
<feature type="transmembrane region" description="Helical" evidence="9">
    <location>
        <begin position="52"/>
        <end position="76"/>
    </location>
</feature>
<evidence type="ECO:0000256" key="11">
    <source>
        <dbReference type="SAM" id="MobiDB-lite"/>
    </source>
</evidence>
<keyword evidence="8 9" id="KW-0472">Membrane</keyword>
<feature type="transmembrane region" description="Helical" evidence="9">
    <location>
        <begin position="250"/>
        <end position="270"/>
    </location>
</feature>
<organism evidence="13 14">
    <name type="scientific">Anaeromyxobacter oryzae</name>
    <dbReference type="NCBI Taxonomy" id="2918170"/>
    <lineage>
        <taxon>Bacteria</taxon>
        <taxon>Pseudomonadati</taxon>
        <taxon>Myxococcota</taxon>
        <taxon>Myxococcia</taxon>
        <taxon>Myxococcales</taxon>
        <taxon>Cystobacterineae</taxon>
        <taxon>Anaeromyxobacteraceae</taxon>
        <taxon>Anaeromyxobacter</taxon>
    </lineage>
</organism>
<dbReference type="Gene3D" id="1.10.3720.10">
    <property type="entry name" value="MetI-like"/>
    <property type="match status" value="1"/>
</dbReference>
<keyword evidence="3 9" id="KW-0813">Transport</keyword>
<dbReference type="SUPFAM" id="SSF161098">
    <property type="entry name" value="MetI-like"/>
    <property type="match status" value="1"/>
</dbReference>
<evidence type="ECO:0000256" key="4">
    <source>
        <dbReference type="ARBA" id="ARBA00022475"/>
    </source>
</evidence>
<feature type="transmembrane region" description="Helical" evidence="9">
    <location>
        <begin position="146"/>
        <end position="174"/>
    </location>
</feature>
<keyword evidence="5 10" id="KW-0592">Phosphate transport</keyword>
<evidence type="ECO:0000256" key="10">
    <source>
        <dbReference type="RuleBase" id="RU363054"/>
    </source>
</evidence>
<evidence type="ECO:0000256" key="6">
    <source>
        <dbReference type="ARBA" id="ARBA00022692"/>
    </source>
</evidence>
<feature type="transmembrane region" description="Helical" evidence="9">
    <location>
        <begin position="109"/>
        <end position="134"/>
    </location>
</feature>
<keyword evidence="7 9" id="KW-1133">Transmembrane helix</keyword>
<keyword evidence="4 10" id="KW-1003">Cell membrane</keyword>
<evidence type="ECO:0000313" key="13">
    <source>
        <dbReference type="EMBL" id="BDG04006.1"/>
    </source>
</evidence>
<evidence type="ECO:0000256" key="7">
    <source>
        <dbReference type="ARBA" id="ARBA00022989"/>
    </source>
</evidence>
<protein>
    <recommendedName>
        <fullName evidence="10">Phosphate transport system permease protein</fullName>
    </recommendedName>
</protein>
<dbReference type="EMBL" id="AP025591">
    <property type="protein sequence ID" value="BDG04006.1"/>
    <property type="molecule type" value="Genomic_DNA"/>
</dbReference>
<feature type="transmembrane region" description="Helical" evidence="9">
    <location>
        <begin position="314"/>
        <end position="339"/>
    </location>
</feature>
<accession>A0ABN6MU46</accession>
<dbReference type="InterPro" id="IPR051124">
    <property type="entry name" value="Phosphate_Transport_Permease"/>
</dbReference>
<dbReference type="InterPro" id="IPR035906">
    <property type="entry name" value="MetI-like_sf"/>
</dbReference>
<comment type="function">
    <text evidence="10">Part of the binding-protein-dependent transport system for phosphate; probably responsible for the translocation of the substrate across the membrane.</text>
</comment>
<dbReference type="PANTHER" id="PTHR30425:SF1">
    <property type="entry name" value="PHOSPHATE TRANSPORT SYSTEM PERMEASE PROTEIN PSTC"/>
    <property type="match status" value="1"/>
</dbReference>
<dbReference type="InterPro" id="IPR011864">
    <property type="entry name" value="Phosphate_PstC"/>
</dbReference>
<dbReference type="PROSITE" id="PS50928">
    <property type="entry name" value="ABC_TM1"/>
    <property type="match status" value="1"/>
</dbReference>
<evidence type="ECO:0000256" key="9">
    <source>
        <dbReference type="RuleBase" id="RU363032"/>
    </source>
</evidence>
<gene>
    <name evidence="13" type="ORF">AMOR_30020</name>
</gene>
<evidence type="ECO:0000313" key="14">
    <source>
        <dbReference type="Proteomes" id="UP001162891"/>
    </source>
</evidence>
<evidence type="ECO:0000256" key="1">
    <source>
        <dbReference type="ARBA" id="ARBA00004651"/>
    </source>
</evidence>
<name>A0ABN6MU46_9BACT</name>
<feature type="transmembrane region" description="Helical" evidence="9">
    <location>
        <begin position="194"/>
        <end position="216"/>
    </location>
</feature>
<feature type="domain" description="ABC transmembrane type-1" evidence="12">
    <location>
        <begin position="110"/>
        <end position="335"/>
    </location>
</feature>
<dbReference type="Proteomes" id="UP001162891">
    <property type="component" value="Chromosome"/>
</dbReference>
<dbReference type="Pfam" id="PF00528">
    <property type="entry name" value="BPD_transp_1"/>
    <property type="match status" value="1"/>
</dbReference>
<feature type="region of interest" description="Disordered" evidence="11">
    <location>
        <begin position="1"/>
        <end position="28"/>
    </location>
</feature>
<evidence type="ECO:0000256" key="5">
    <source>
        <dbReference type="ARBA" id="ARBA00022592"/>
    </source>
</evidence>
<evidence type="ECO:0000256" key="2">
    <source>
        <dbReference type="ARBA" id="ARBA00007069"/>
    </source>
</evidence>
<proteinExistence type="inferred from homology"/>